<evidence type="ECO:0000313" key="2">
    <source>
        <dbReference type="Proteomes" id="UP000031808"/>
    </source>
</evidence>
<dbReference type="Proteomes" id="UP000031808">
    <property type="component" value="Segment"/>
</dbReference>
<keyword evidence="2" id="KW-1185">Reference proteome</keyword>
<dbReference type="RefSeq" id="YP_009125967.1">
    <property type="nucleotide sequence ID" value="NC_026605.1"/>
</dbReference>
<dbReference type="OrthoDB" id="13730at10239"/>
<proteinExistence type="predicted"/>
<name>A0A0B5H7Z6_9CAUD</name>
<organism evidence="1 2">
    <name type="scientific">Mycobacterium phage Malithi</name>
    <dbReference type="NCBI Taxonomy" id="1567472"/>
    <lineage>
        <taxon>Viruses</taxon>
        <taxon>Duplodnaviria</taxon>
        <taxon>Heunggongvirae</taxon>
        <taxon>Uroviricota</taxon>
        <taxon>Caudoviricetes</taxon>
        <taxon>Pclasvirinae</taxon>
        <taxon>Fishburnevirus</taxon>
        <taxon>Fishburnevirus malithi</taxon>
    </lineage>
</organism>
<dbReference type="EMBL" id="KP027200">
    <property type="protein sequence ID" value="AJF40368.1"/>
    <property type="molecule type" value="Genomic_DNA"/>
</dbReference>
<reference evidence="1 2" key="1">
    <citation type="submission" date="2014-10" db="EMBL/GenBank/DDBJ databases">
        <authorList>
            <person name="Mbambo L.M."/>
            <person name="Adam N."/>
            <person name="Bengani L."/>
            <person name="Honono X."/>
            <person name="Molechan C."/>
            <person name="Ncobeni N."/>
            <person name="Tshabalala N."/>
            <person name="Nkondlo N."/>
            <person name="Larsen M.H."/>
            <person name="Rubin E.J."/>
            <person name="Russell D.A."/>
            <person name="Guerrero C.A."/>
            <person name="Bowman C.A."/>
            <person name="Jacobs-Sera D."/>
            <person name="Hendrix R.W."/>
            <person name="Hatfull G.F."/>
        </authorList>
    </citation>
    <scope>NUCLEOTIDE SEQUENCE [LARGE SCALE GENOMIC DNA]</scope>
</reference>
<dbReference type="GeneID" id="23680772"/>
<sequence length="137" mass="15608">MARRRSRTRVSSRRDIERELREKISRDATLDTENEALAEEIKGFIQSQTPIDEADAVASIKVRKVKKPRNKLPARTIYSDSPLFHMIEHGTMADPANTKDPRRVEVDDDKWATLGPDTPTKAYAPFGKAKARYGDRL</sequence>
<accession>A0A0B5H7Z6</accession>
<evidence type="ECO:0000313" key="1">
    <source>
        <dbReference type="EMBL" id="AJF40368.1"/>
    </source>
</evidence>
<dbReference type="KEGG" id="vg:23680772"/>
<protein>
    <submittedName>
        <fullName evidence="1">Uncharacterized protein</fullName>
    </submittedName>
</protein>
<gene>
    <name evidence="1" type="primary">12</name>
    <name evidence="1" type="ORF">MALITHI_12</name>
</gene>